<proteinExistence type="predicted"/>
<protein>
    <recommendedName>
        <fullName evidence="4">Secreted protein</fullName>
    </recommendedName>
</protein>
<feature type="signal peptide" evidence="1">
    <location>
        <begin position="1"/>
        <end position="19"/>
    </location>
</feature>
<evidence type="ECO:0000256" key="1">
    <source>
        <dbReference type="SAM" id="SignalP"/>
    </source>
</evidence>
<dbReference type="AlphaFoldDB" id="A0A2N5VRK3"/>
<evidence type="ECO:0000313" key="2">
    <source>
        <dbReference type="EMBL" id="PLW52615.1"/>
    </source>
</evidence>
<dbReference type="Proteomes" id="UP000235388">
    <property type="component" value="Unassembled WGS sequence"/>
</dbReference>
<keyword evidence="3" id="KW-1185">Reference proteome</keyword>
<dbReference type="EMBL" id="PGCJ01000077">
    <property type="protein sequence ID" value="PLW52615.1"/>
    <property type="molecule type" value="Genomic_DNA"/>
</dbReference>
<feature type="chain" id="PRO_5014814529" description="Secreted protein" evidence="1">
    <location>
        <begin position="20"/>
        <end position="67"/>
    </location>
</feature>
<gene>
    <name evidence="2" type="ORF">PCANC_06280</name>
</gene>
<organism evidence="2 3">
    <name type="scientific">Puccinia coronata f. sp. avenae</name>
    <dbReference type="NCBI Taxonomy" id="200324"/>
    <lineage>
        <taxon>Eukaryota</taxon>
        <taxon>Fungi</taxon>
        <taxon>Dikarya</taxon>
        <taxon>Basidiomycota</taxon>
        <taxon>Pucciniomycotina</taxon>
        <taxon>Pucciniomycetes</taxon>
        <taxon>Pucciniales</taxon>
        <taxon>Pucciniaceae</taxon>
        <taxon>Puccinia</taxon>
    </lineage>
</organism>
<evidence type="ECO:0000313" key="3">
    <source>
        <dbReference type="Proteomes" id="UP000235388"/>
    </source>
</evidence>
<evidence type="ECO:0008006" key="4">
    <source>
        <dbReference type="Google" id="ProtNLM"/>
    </source>
</evidence>
<sequence length="67" mass="7178">MQATGGLIGVVLISSLSLAFPCAIRLPSSQIVAGSNMVDTVYISIYEEKPCRKVSTHRMRTPAANNL</sequence>
<keyword evidence="1" id="KW-0732">Signal</keyword>
<comment type="caution">
    <text evidence="2">The sequence shown here is derived from an EMBL/GenBank/DDBJ whole genome shotgun (WGS) entry which is preliminary data.</text>
</comment>
<name>A0A2N5VRK3_9BASI</name>
<reference evidence="2 3" key="1">
    <citation type="submission" date="2017-11" db="EMBL/GenBank/DDBJ databases">
        <title>De novo assembly and phasing of dikaryotic genomes from two isolates of Puccinia coronata f. sp. avenae, the causal agent of oat crown rust.</title>
        <authorList>
            <person name="Miller M.E."/>
            <person name="Zhang Y."/>
            <person name="Omidvar V."/>
            <person name="Sperschneider J."/>
            <person name="Schwessinger B."/>
            <person name="Raley C."/>
            <person name="Palmer J.M."/>
            <person name="Garnica D."/>
            <person name="Upadhyaya N."/>
            <person name="Rathjen J."/>
            <person name="Taylor J.M."/>
            <person name="Park R.F."/>
            <person name="Dodds P.N."/>
            <person name="Hirsch C.D."/>
            <person name="Kianian S.F."/>
            <person name="Figueroa M."/>
        </authorList>
    </citation>
    <scope>NUCLEOTIDE SEQUENCE [LARGE SCALE GENOMIC DNA]</scope>
    <source>
        <strain evidence="2">12NC29</strain>
    </source>
</reference>
<accession>A0A2N5VRK3</accession>